<name>A0ABY5TPG1_9GAMM</name>
<evidence type="ECO:0000259" key="6">
    <source>
        <dbReference type="Pfam" id="PF08281"/>
    </source>
</evidence>
<evidence type="ECO:0000313" key="7">
    <source>
        <dbReference type="EMBL" id="UVW35718.1"/>
    </source>
</evidence>
<dbReference type="SUPFAM" id="SSF88946">
    <property type="entry name" value="Sigma2 domain of RNA polymerase sigma factors"/>
    <property type="match status" value="1"/>
</dbReference>
<dbReference type="Pfam" id="PF04542">
    <property type="entry name" value="Sigma70_r2"/>
    <property type="match status" value="1"/>
</dbReference>
<evidence type="ECO:0000256" key="1">
    <source>
        <dbReference type="ARBA" id="ARBA00010641"/>
    </source>
</evidence>
<dbReference type="Pfam" id="PF08281">
    <property type="entry name" value="Sigma70_r4_2"/>
    <property type="match status" value="1"/>
</dbReference>
<evidence type="ECO:0000313" key="8">
    <source>
        <dbReference type="Proteomes" id="UP001059934"/>
    </source>
</evidence>
<dbReference type="InterPro" id="IPR013324">
    <property type="entry name" value="RNA_pol_sigma_r3/r4-like"/>
</dbReference>
<dbReference type="Gene3D" id="1.10.10.10">
    <property type="entry name" value="Winged helix-like DNA-binding domain superfamily/Winged helix DNA-binding domain"/>
    <property type="match status" value="1"/>
</dbReference>
<dbReference type="InterPro" id="IPR036388">
    <property type="entry name" value="WH-like_DNA-bd_sf"/>
</dbReference>
<dbReference type="InterPro" id="IPR014284">
    <property type="entry name" value="RNA_pol_sigma-70_dom"/>
</dbReference>
<dbReference type="PANTHER" id="PTHR43133:SF63">
    <property type="entry name" value="RNA POLYMERASE SIGMA FACTOR FECI-RELATED"/>
    <property type="match status" value="1"/>
</dbReference>
<evidence type="ECO:0000256" key="2">
    <source>
        <dbReference type="ARBA" id="ARBA00023015"/>
    </source>
</evidence>
<keyword evidence="2" id="KW-0805">Transcription regulation</keyword>
<accession>A0ABY5TPG1</accession>
<dbReference type="InterPro" id="IPR039425">
    <property type="entry name" value="RNA_pol_sigma-70-like"/>
</dbReference>
<keyword evidence="8" id="KW-1185">Reference proteome</keyword>
<dbReference type="Proteomes" id="UP001059934">
    <property type="component" value="Chromosome"/>
</dbReference>
<dbReference type="SUPFAM" id="SSF88659">
    <property type="entry name" value="Sigma3 and sigma4 domains of RNA polymerase sigma factors"/>
    <property type="match status" value="1"/>
</dbReference>
<comment type="similarity">
    <text evidence="1">Belongs to the sigma-70 factor family. ECF subfamily.</text>
</comment>
<dbReference type="EMBL" id="CP103416">
    <property type="protein sequence ID" value="UVW35718.1"/>
    <property type="molecule type" value="Genomic_DNA"/>
</dbReference>
<sequence>MTQREKSKDKPNAPIADILTTPAAPGRLDMTVVYHELKNSLMRFAYRYYKKPQDIEDVVQEAFVKVCEAQNRREIQHPKAYMYQTVRNLAVRQLRKNDYKLTDTVGDMDLETILDSTPTLEEQFESRQKLDLFCRAVRELPVKCQRVYILCRVYGFSHKEIAEHMDISVKTVEAHLTKGILRCGEYMDAEEVAEVHPTQPKANTATYTRGGHNG</sequence>
<dbReference type="PANTHER" id="PTHR43133">
    <property type="entry name" value="RNA POLYMERASE ECF-TYPE SIGMA FACTO"/>
    <property type="match status" value="1"/>
</dbReference>
<feature type="domain" description="RNA polymerase sigma factor 70 region 4 type 2" evidence="6">
    <location>
        <begin position="135"/>
        <end position="183"/>
    </location>
</feature>
<reference evidence="7" key="1">
    <citation type="submission" date="2022-08" db="EMBL/GenBank/DDBJ databases">
        <title>Catabolic pathway analysis in culturable SAR92 clade bacteria reveals their overlooked roles in DMSP degradation in coastal seas.</title>
        <authorList>
            <person name="He X."/>
            <person name="Zhang X."/>
            <person name="Zhang Y."/>
        </authorList>
    </citation>
    <scope>NUCLEOTIDE SEQUENCE</scope>
    <source>
        <strain evidence="7">H455</strain>
    </source>
</reference>
<feature type="domain" description="RNA polymerase sigma-70 region 2" evidence="5">
    <location>
        <begin position="34"/>
        <end position="98"/>
    </location>
</feature>
<keyword evidence="4" id="KW-0804">Transcription</keyword>
<dbReference type="Gene3D" id="1.10.1740.10">
    <property type="match status" value="1"/>
</dbReference>
<protein>
    <submittedName>
        <fullName evidence="7">Sigma-70 family RNA polymerase sigma factor</fullName>
    </submittedName>
</protein>
<keyword evidence="3" id="KW-0731">Sigma factor</keyword>
<evidence type="ECO:0000259" key="5">
    <source>
        <dbReference type="Pfam" id="PF04542"/>
    </source>
</evidence>
<gene>
    <name evidence="7" type="ORF">NYF23_03670</name>
</gene>
<proteinExistence type="inferred from homology"/>
<evidence type="ECO:0000256" key="4">
    <source>
        <dbReference type="ARBA" id="ARBA00023163"/>
    </source>
</evidence>
<dbReference type="InterPro" id="IPR013325">
    <property type="entry name" value="RNA_pol_sigma_r2"/>
</dbReference>
<organism evidence="7 8">
    <name type="scientific">SAR92 clade bacterium H455</name>
    <dbReference type="NCBI Taxonomy" id="2974818"/>
    <lineage>
        <taxon>Bacteria</taxon>
        <taxon>Pseudomonadati</taxon>
        <taxon>Pseudomonadota</taxon>
        <taxon>Gammaproteobacteria</taxon>
        <taxon>Cellvibrionales</taxon>
        <taxon>Porticoccaceae</taxon>
        <taxon>SAR92 clade</taxon>
    </lineage>
</organism>
<dbReference type="InterPro" id="IPR013249">
    <property type="entry name" value="RNA_pol_sigma70_r4_t2"/>
</dbReference>
<dbReference type="NCBIfam" id="TIGR02937">
    <property type="entry name" value="sigma70-ECF"/>
    <property type="match status" value="1"/>
</dbReference>
<evidence type="ECO:0000256" key="3">
    <source>
        <dbReference type="ARBA" id="ARBA00023082"/>
    </source>
</evidence>
<dbReference type="InterPro" id="IPR007627">
    <property type="entry name" value="RNA_pol_sigma70_r2"/>
</dbReference>